<accession>A0A072UVW2</accession>
<evidence type="ECO:0000313" key="4">
    <source>
        <dbReference type="Proteomes" id="UP000002051"/>
    </source>
</evidence>
<reference evidence="3" key="3">
    <citation type="submission" date="2015-04" db="UniProtKB">
        <authorList>
            <consortium name="EnsemblPlants"/>
        </authorList>
    </citation>
    <scope>IDENTIFICATION</scope>
    <source>
        <strain evidence="3">cv. Jemalong A17</strain>
    </source>
</reference>
<evidence type="ECO:0000313" key="2">
    <source>
        <dbReference type="EMBL" id="KEH33551.1"/>
    </source>
</evidence>
<sequence length="151" mass="16745">MVENVAEDGVEPKPGKNKGSGEGKPANDVNFKVKIPFQVEAHIVHNQAKPVPTGNFEEKPKPVPSGVRVIQVNTGSFFTTNERWKDREELLGWVRRQAGRAGFTISIDKSSTIVPYMTMQCERSGEYKPPKTRKNQSLKARAQGSVIVRLG</sequence>
<feature type="region of interest" description="Disordered" evidence="1">
    <location>
        <begin position="1"/>
        <end position="29"/>
    </location>
</feature>
<gene>
    <name evidence="2" type="ordered locus">MTR_3g045850</name>
</gene>
<organism evidence="2 4">
    <name type="scientific">Medicago truncatula</name>
    <name type="common">Barrel medic</name>
    <name type="synonym">Medicago tribuloides</name>
    <dbReference type="NCBI Taxonomy" id="3880"/>
    <lineage>
        <taxon>Eukaryota</taxon>
        <taxon>Viridiplantae</taxon>
        <taxon>Streptophyta</taxon>
        <taxon>Embryophyta</taxon>
        <taxon>Tracheophyta</taxon>
        <taxon>Spermatophyta</taxon>
        <taxon>Magnoliopsida</taxon>
        <taxon>eudicotyledons</taxon>
        <taxon>Gunneridae</taxon>
        <taxon>Pentapetalae</taxon>
        <taxon>rosids</taxon>
        <taxon>fabids</taxon>
        <taxon>Fabales</taxon>
        <taxon>Fabaceae</taxon>
        <taxon>Papilionoideae</taxon>
        <taxon>50 kb inversion clade</taxon>
        <taxon>NPAAA clade</taxon>
        <taxon>Hologalegina</taxon>
        <taxon>IRL clade</taxon>
        <taxon>Trifolieae</taxon>
        <taxon>Medicago</taxon>
    </lineage>
</organism>
<reference evidence="2 4" key="1">
    <citation type="journal article" date="2011" name="Nature">
        <title>The Medicago genome provides insight into the evolution of rhizobial symbioses.</title>
        <authorList>
            <person name="Young N.D."/>
            <person name="Debelle F."/>
            <person name="Oldroyd G.E."/>
            <person name="Geurts R."/>
            <person name="Cannon S.B."/>
            <person name="Udvardi M.K."/>
            <person name="Benedito V.A."/>
            <person name="Mayer K.F."/>
            <person name="Gouzy J."/>
            <person name="Schoof H."/>
            <person name="Van de Peer Y."/>
            <person name="Proost S."/>
            <person name="Cook D.R."/>
            <person name="Meyers B.C."/>
            <person name="Spannagl M."/>
            <person name="Cheung F."/>
            <person name="De Mita S."/>
            <person name="Krishnakumar V."/>
            <person name="Gundlach H."/>
            <person name="Zhou S."/>
            <person name="Mudge J."/>
            <person name="Bharti A.K."/>
            <person name="Murray J.D."/>
            <person name="Naoumkina M.A."/>
            <person name="Rosen B."/>
            <person name="Silverstein K.A."/>
            <person name="Tang H."/>
            <person name="Rombauts S."/>
            <person name="Zhao P.X."/>
            <person name="Zhou P."/>
            <person name="Barbe V."/>
            <person name="Bardou P."/>
            <person name="Bechner M."/>
            <person name="Bellec A."/>
            <person name="Berger A."/>
            <person name="Berges H."/>
            <person name="Bidwell S."/>
            <person name="Bisseling T."/>
            <person name="Choisne N."/>
            <person name="Couloux A."/>
            <person name="Denny R."/>
            <person name="Deshpande S."/>
            <person name="Dai X."/>
            <person name="Doyle J.J."/>
            <person name="Dudez A.M."/>
            <person name="Farmer A.D."/>
            <person name="Fouteau S."/>
            <person name="Franken C."/>
            <person name="Gibelin C."/>
            <person name="Gish J."/>
            <person name="Goldstein S."/>
            <person name="Gonzalez A.J."/>
            <person name="Green P.J."/>
            <person name="Hallab A."/>
            <person name="Hartog M."/>
            <person name="Hua A."/>
            <person name="Humphray S.J."/>
            <person name="Jeong D.H."/>
            <person name="Jing Y."/>
            <person name="Jocker A."/>
            <person name="Kenton S.M."/>
            <person name="Kim D.J."/>
            <person name="Klee K."/>
            <person name="Lai H."/>
            <person name="Lang C."/>
            <person name="Lin S."/>
            <person name="Macmil S.L."/>
            <person name="Magdelenat G."/>
            <person name="Matthews L."/>
            <person name="McCorrison J."/>
            <person name="Monaghan E.L."/>
            <person name="Mun J.H."/>
            <person name="Najar F.Z."/>
            <person name="Nicholson C."/>
            <person name="Noirot C."/>
            <person name="O'Bleness M."/>
            <person name="Paule C.R."/>
            <person name="Poulain J."/>
            <person name="Prion F."/>
            <person name="Qin B."/>
            <person name="Qu C."/>
            <person name="Retzel E.F."/>
            <person name="Riddle C."/>
            <person name="Sallet E."/>
            <person name="Samain S."/>
            <person name="Samson N."/>
            <person name="Sanders I."/>
            <person name="Saurat O."/>
            <person name="Scarpelli C."/>
            <person name="Schiex T."/>
            <person name="Segurens B."/>
            <person name="Severin A.J."/>
            <person name="Sherrier D.J."/>
            <person name="Shi R."/>
            <person name="Sims S."/>
            <person name="Singer S.R."/>
            <person name="Sinharoy S."/>
            <person name="Sterck L."/>
            <person name="Viollet A."/>
            <person name="Wang B.B."/>
            <person name="Wang K."/>
            <person name="Wang M."/>
            <person name="Wang X."/>
            <person name="Warfsmann J."/>
            <person name="Weissenbach J."/>
            <person name="White D.D."/>
            <person name="White J.D."/>
            <person name="Wiley G.B."/>
            <person name="Wincker P."/>
            <person name="Xing Y."/>
            <person name="Yang L."/>
            <person name="Yao Z."/>
            <person name="Ying F."/>
            <person name="Zhai J."/>
            <person name="Zhou L."/>
            <person name="Zuber A."/>
            <person name="Denarie J."/>
            <person name="Dixon R.A."/>
            <person name="May G.D."/>
            <person name="Schwartz D.C."/>
            <person name="Rogers J."/>
            <person name="Quetier F."/>
            <person name="Town C.D."/>
            <person name="Roe B.A."/>
        </authorList>
    </citation>
    <scope>NUCLEOTIDE SEQUENCE [LARGE SCALE GENOMIC DNA]</scope>
    <source>
        <strain evidence="2">A17</strain>
        <strain evidence="3 4">cv. Jemalong A17</strain>
    </source>
</reference>
<evidence type="ECO:0000256" key="1">
    <source>
        <dbReference type="SAM" id="MobiDB-lite"/>
    </source>
</evidence>
<dbReference type="AlphaFoldDB" id="A0A072UVW2"/>
<dbReference type="EnsemblPlants" id="KEH33551">
    <property type="protein sequence ID" value="KEH33551"/>
    <property type="gene ID" value="MTR_3g045850"/>
</dbReference>
<name>A0A072UVW2_MEDTR</name>
<dbReference type="HOGENOM" id="CLU_069925_1_0_1"/>
<dbReference type="EMBL" id="CM001219">
    <property type="protein sequence ID" value="KEH33551.1"/>
    <property type="molecule type" value="Genomic_DNA"/>
</dbReference>
<keyword evidence="4" id="KW-1185">Reference proteome</keyword>
<evidence type="ECO:0000313" key="3">
    <source>
        <dbReference type="EnsemblPlants" id="KEH33551"/>
    </source>
</evidence>
<protein>
    <submittedName>
        <fullName evidence="2 3">Uncharacterized protein</fullName>
    </submittedName>
</protein>
<reference evidence="2 4" key="2">
    <citation type="journal article" date="2014" name="BMC Genomics">
        <title>An improved genome release (version Mt4.0) for the model legume Medicago truncatula.</title>
        <authorList>
            <person name="Tang H."/>
            <person name="Krishnakumar V."/>
            <person name="Bidwell S."/>
            <person name="Rosen B."/>
            <person name="Chan A."/>
            <person name="Zhou S."/>
            <person name="Gentzbittel L."/>
            <person name="Childs K.L."/>
            <person name="Yandell M."/>
            <person name="Gundlach H."/>
            <person name="Mayer K.F."/>
            <person name="Schwartz D.C."/>
            <person name="Town C.D."/>
        </authorList>
    </citation>
    <scope>GENOME REANNOTATION</scope>
    <source>
        <strain evidence="2">A17</strain>
        <strain evidence="3 4">cv. Jemalong A17</strain>
    </source>
</reference>
<proteinExistence type="predicted"/>
<dbReference type="Proteomes" id="UP000002051">
    <property type="component" value="Chromosome 3"/>
</dbReference>